<sequence length="355" mass="40820">MNPFYPVVKEEYPSTDGGSSSNNNQPMMVQIPQPMEGLHDAGPPPFLTKIYDMVEDQSIDHIVCWSRGGQSFVVLDPHAFSTNLLPRYFKHSNFSSFVRQLNTYGFRKIDPDIWEFANEAFMRGRRHVLKNIKRRRAPNSQALFPQQAVGSGNEVGSTFGLDEVGRLKHEKRVLTMELTKLRQQQQNTRVQLRAMEVRLQGTEKKQQKMMSFLAKAMQNPDFIQKLVQIGKRKELEEAFMKESRELGEVNNGESSRTCDGWKLIKSEPEEFGDPSGFQVSELDALALEIQGFGRSRRNQEEEERDEFESGERELDDEFWEELFSERSDEQGGMITGVEDVDFLAEKLDFLGSNTK</sequence>
<reference evidence="2" key="1">
    <citation type="journal article" date="2022" name="Mol. Ecol. Resour.">
        <title>The genomes of chicory, endive, great burdock and yacon provide insights into Asteraceae palaeo-polyploidization history and plant inulin production.</title>
        <authorList>
            <person name="Fan W."/>
            <person name="Wang S."/>
            <person name="Wang H."/>
            <person name="Wang A."/>
            <person name="Jiang F."/>
            <person name="Liu H."/>
            <person name="Zhao H."/>
            <person name="Xu D."/>
            <person name="Zhang Y."/>
        </authorList>
    </citation>
    <scope>NUCLEOTIDE SEQUENCE [LARGE SCALE GENOMIC DNA]</scope>
    <source>
        <strain evidence="2">cv. Niubang</strain>
    </source>
</reference>
<comment type="caution">
    <text evidence="1">The sequence shown here is derived from an EMBL/GenBank/DDBJ whole genome shotgun (WGS) entry which is preliminary data.</text>
</comment>
<reference evidence="1 2" key="2">
    <citation type="journal article" date="2022" name="Mol. Ecol. Resour.">
        <title>The genomes of chicory, endive, great burdock and yacon provide insights into Asteraceae paleo-polyploidization history and plant inulin production.</title>
        <authorList>
            <person name="Fan W."/>
            <person name="Wang S."/>
            <person name="Wang H."/>
            <person name="Wang A."/>
            <person name="Jiang F."/>
            <person name="Liu H."/>
            <person name="Zhao H."/>
            <person name="Xu D."/>
            <person name="Zhang Y."/>
        </authorList>
    </citation>
    <scope>NUCLEOTIDE SEQUENCE [LARGE SCALE GENOMIC DNA]</scope>
    <source>
        <strain evidence="2">cv. Niubang</strain>
    </source>
</reference>
<dbReference type="EMBL" id="CM042063">
    <property type="protein sequence ID" value="KAI3668118.1"/>
    <property type="molecule type" value="Genomic_DNA"/>
</dbReference>
<keyword evidence="2" id="KW-1185">Reference proteome</keyword>
<dbReference type="Proteomes" id="UP001055879">
    <property type="component" value="Linkage Group LG17"/>
</dbReference>
<evidence type="ECO:0000313" key="2">
    <source>
        <dbReference type="Proteomes" id="UP001055879"/>
    </source>
</evidence>
<gene>
    <name evidence="1" type="ORF">L6452_43195</name>
</gene>
<protein>
    <submittedName>
        <fullName evidence="1">Uncharacterized protein</fullName>
    </submittedName>
</protein>
<accession>A0ACB8XL46</accession>
<name>A0ACB8XL46_ARCLA</name>
<proteinExistence type="predicted"/>
<evidence type="ECO:0000313" key="1">
    <source>
        <dbReference type="EMBL" id="KAI3668118.1"/>
    </source>
</evidence>
<organism evidence="1 2">
    <name type="scientific">Arctium lappa</name>
    <name type="common">Greater burdock</name>
    <name type="synonym">Lappa major</name>
    <dbReference type="NCBI Taxonomy" id="4217"/>
    <lineage>
        <taxon>Eukaryota</taxon>
        <taxon>Viridiplantae</taxon>
        <taxon>Streptophyta</taxon>
        <taxon>Embryophyta</taxon>
        <taxon>Tracheophyta</taxon>
        <taxon>Spermatophyta</taxon>
        <taxon>Magnoliopsida</taxon>
        <taxon>eudicotyledons</taxon>
        <taxon>Gunneridae</taxon>
        <taxon>Pentapetalae</taxon>
        <taxon>asterids</taxon>
        <taxon>campanulids</taxon>
        <taxon>Asterales</taxon>
        <taxon>Asteraceae</taxon>
        <taxon>Carduoideae</taxon>
        <taxon>Cardueae</taxon>
        <taxon>Arctiinae</taxon>
        <taxon>Arctium</taxon>
    </lineage>
</organism>